<feature type="transmembrane region" description="Helical" evidence="1">
    <location>
        <begin position="512"/>
        <end position="531"/>
    </location>
</feature>
<reference evidence="2 3" key="1">
    <citation type="submission" date="2018-08" db="EMBL/GenBank/DDBJ databases">
        <title>A genome reference for cultivated species of the human gut microbiota.</title>
        <authorList>
            <person name="Zou Y."/>
            <person name="Xue W."/>
            <person name="Luo G."/>
        </authorList>
    </citation>
    <scope>NUCLEOTIDE SEQUENCE [LARGE SCALE GENOMIC DNA]</scope>
    <source>
        <strain evidence="2 3">AF10-31</strain>
    </source>
</reference>
<comment type="caution">
    <text evidence="2">The sequence shown here is derived from an EMBL/GenBank/DDBJ whole genome shotgun (WGS) entry which is preliminary data.</text>
</comment>
<evidence type="ECO:0000313" key="3">
    <source>
        <dbReference type="Proteomes" id="UP000284651"/>
    </source>
</evidence>
<feature type="transmembrane region" description="Helical" evidence="1">
    <location>
        <begin position="543"/>
        <end position="560"/>
    </location>
</feature>
<keyword evidence="1" id="KW-1133">Transmembrane helix</keyword>
<sequence>MGNMISKYLKNIDIKKCITTILVLFVILNTFMVYQNKICRLNEVPVYSGEETSLTNLSSNYDMEFNTSFKTIKGVKLYLNSNSDDETKVNVSLLDENKNVLAVKDVLVSKENTSEPVNVMFDSNVALAGEKNYIAIKSDSTDVAIEEVDHHAKFTLITSELNNFQKLFKLIGILFVVMLIVIYLFKNLIFNSKYISIVFVGTIFITGLTYSLLIPIGNAPDEASHMNTAYYYSNEILHIDNRNGIQMRQCDTEIFKNNGVSYSEMTTYISRFTEKCGDTKMVQTDRQPLNVKRYAFTYIPQALGISIGRILHLNTILTFYLAKLFNLISYSLLVLLAFKITNKNHLLLYFVASLPMTLQQAGSISYDSMTFGLSLCVTAIIFELFEGNVISKKKTVLYVVLCVLLLLCKQCAYIAVALLPLMLMLVNWLKTKYVFDKDRILNLVLKVIPIVILIYFMTCLVLGRKFNTSSPLYFALNPMQLLKKVDLSLDKWGVYYFRTLFTGGFGTDELQASQFMNMFYFAFFVYLIFAGRKSELKTLFQRICIWCVCLITTYGLLYVFQNQTPLEWGYIWGIQGRYFAPVLVLFMYSLSEKGSFDQNEKMSLINLNMFLNTCMLFELFFLRTML</sequence>
<dbReference type="InterPro" id="IPR018674">
    <property type="entry name" value="DUF2142_membrane"/>
</dbReference>
<evidence type="ECO:0000313" key="2">
    <source>
        <dbReference type="EMBL" id="RGW76380.1"/>
    </source>
</evidence>
<feature type="transmembrane region" description="Helical" evidence="1">
    <location>
        <begin position="572"/>
        <end position="591"/>
    </location>
</feature>
<keyword evidence="1" id="KW-0812">Transmembrane</keyword>
<dbReference type="EMBL" id="QSAT01000004">
    <property type="protein sequence ID" value="RGW76380.1"/>
    <property type="molecule type" value="Genomic_DNA"/>
</dbReference>
<feature type="transmembrane region" description="Helical" evidence="1">
    <location>
        <begin position="167"/>
        <end position="185"/>
    </location>
</feature>
<accession>A0A413CY09</accession>
<name>A0A413CY09_9FIRM</name>
<gene>
    <name evidence="2" type="ORF">DWV56_02190</name>
</gene>
<feature type="transmembrane region" description="Helical" evidence="1">
    <location>
        <begin position="443"/>
        <end position="463"/>
    </location>
</feature>
<protein>
    <submittedName>
        <fullName evidence="2">DUF2142 domain-containing protein</fullName>
    </submittedName>
</protein>
<dbReference type="Pfam" id="PF09913">
    <property type="entry name" value="DUF2142"/>
    <property type="match status" value="1"/>
</dbReference>
<feature type="transmembrane region" description="Helical" evidence="1">
    <location>
        <begin position="345"/>
        <end position="362"/>
    </location>
</feature>
<feature type="transmembrane region" description="Helical" evidence="1">
    <location>
        <begin position="397"/>
        <end position="423"/>
    </location>
</feature>
<dbReference type="AlphaFoldDB" id="A0A413CY09"/>
<dbReference type="Proteomes" id="UP000284651">
    <property type="component" value="Unassembled WGS sequence"/>
</dbReference>
<feature type="transmembrane region" description="Helical" evidence="1">
    <location>
        <begin position="603"/>
        <end position="622"/>
    </location>
</feature>
<proteinExistence type="predicted"/>
<feature type="transmembrane region" description="Helical" evidence="1">
    <location>
        <begin position="197"/>
        <end position="216"/>
    </location>
</feature>
<organism evidence="2 3">
    <name type="scientific">Holdemanella biformis</name>
    <dbReference type="NCBI Taxonomy" id="1735"/>
    <lineage>
        <taxon>Bacteria</taxon>
        <taxon>Bacillati</taxon>
        <taxon>Bacillota</taxon>
        <taxon>Erysipelotrichia</taxon>
        <taxon>Erysipelotrichales</taxon>
        <taxon>Erysipelotrichaceae</taxon>
        <taxon>Holdemanella</taxon>
    </lineage>
</organism>
<feature type="transmembrane region" description="Helical" evidence="1">
    <location>
        <begin position="317"/>
        <end position="338"/>
    </location>
</feature>
<keyword evidence="1" id="KW-0472">Membrane</keyword>
<evidence type="ECO:0000256" key="1">
    <source>
        <dbReference type="SAM" id="Phobius"/>
    </source>
</evidence>